<feature type="region of interest" description="Disordered" evidence="1">
    <location>
        <begin position="50"/>
        <end position="69"/>
    </location>
</feature>
<dbReference type="AlphaFoldDB" id="A0A4U5MT44"/>
<reference evidence="3 4" key="1">
    <citation type="journal article" date="2015" name="Genome Biol.">
        <title>Comparative genomics of Steinernema reveals deeply conserved gene regulatory networks.</title>
        <authorList>
            <person name="Dillman A.R."/>
            <person name="Macchietto M."/>
            <person name="Porter C.F."/>
            <person name="Rogers A."/>
            <person name="Williams B."/>
            <person name="Antoshechkin I."/>
            <person name="Lee M.M."/>
            <person name="Goodwin Z."/>
            <person name="Lu X."/>
            <person name="Lewis E.E."/>
            <person name="Goodrich-Blair H."/>
            <person name="Stock S.P."/>
            <person name="Adams B.J."/>
            <person name="Sternberg P.W."/>
            <person name="Mortazavi A."/>
        </authorList>
    </citation>
    <scope>NUCLEOTIDE SEQUENCE [LARGE SCALE GENOMIC DNA]</scope>
    <source>
        <strain evidence="3 4">ALL</strain>
    </source>
</reference>
<feature type="transmembrane region" description="Helical" evidence="2">
    <location>
        <begin position="144"/>
        <end position="164"/>
    </location>
</feature>
<evidence type="ECO:0000313" key="3">
    <source>
        <dbReference type="EMBL" id="TKR72838.1"/>
    </source>
</evidence>
<dbReference type="PANTHER" id="PTHR13041:SF3">
    <property type="entry name" value="PROTEIN JTB"/>
    <property type="match status" value="1"/>
</dbReference>
<dbReference type="GO" id="GO:0005737">
    <property type="term" value="C:cytoplasm"/>
    <property type="evidence" value="ECO:0007669"/>
    <property type="project" value="TreeGrafter"/>
</dbReference>
<evidence type="ECO:0008006" key="5">
    <source>
        <dbReference type="Google" id="ProtNLM"/>
    </source>
</evidence>
<dbReference type="Proteomes" id="UP000298663">
    <property type="component" value="Unassembled WGS sequence"/>
</dbReference>
<organism evidence="3 4">
    <name type="scientific">Steinernema carpocapsae</name>
    <name type="common">Entomopathogenic nematode</name>
    <dbReference type="NCBI Taxonomy" id="34508"/>
    <lineage>
        <taxon>Eukaryota</taxon>
        <taxon>Metazoa</taxon>
        <taxon>Ecdysozoa</taxon>
        <taxon>Nematoda</taxon>
        <taxon>Chromadorea</taxon>
        <taxon>Rhabditida</taxon>
        <taxon>Tylenchina</taxon>
        <taxon>Panagrolaimomorpha</taxon>
        <taxon>Strongyloidoidea</taxon>
        <taxon>Steinernematidae</taxon>
        <taxon>Steinernema</taxon>
    </lineage>
</organism>
<keyword evidence="2" id="KW-1133">Transmembrane helix</keyword>
<reference evidence="3 4" key="2">
    <citation type="journal article" date="2019" name="G3 (Bethesda)">
        <title>Hybrid Assembly of the Genome of the Entomopathogenic Nematode Steinernema carpocapsae Identifies the X-Chromosome.</title>
        <authorList>
            <person name="Serra L."/>
            <person name="Macchietto M."/>
            <person name="Macias-Munoz A."/>
            <person name="McGill C.J."/>
            <person name="Rodriguez I.M."/>
            <person name="Rodriguez B."/>
            <person name="Murad R."/>
            <person name="Mortazavi A."/>
        </authorList>
    </citation>
    <scope>NUCLEOTIDE SEQUENCE [LARGE SCALE GENOMIC DNA]</scope>
    <source>
        <strain evidence="3 4">ALL</strain>
    </source>
</reference>
<dbReference type="EMBL" id="AZBU02000006">
    <property type="protein sequence ID" value="TKR72838.1"/>
    <property type="molecule type" value="Genomic_DNA"/>
</dbReference>
<name>A0A4U5MT44_STECR</name>
<keyword evidence="4" id="KW-1185">Reference proteome</keyword>
<feature type="transmembrane region" description="Helical" evidence="2">
    <location>
        <begin position="12"/>
        <end position="31"/>
    </location>
</feature>
<feature type="compositionally biased region" description="Basic and acidic residues" evidence="1">
    <location>
        <begin position="50"/>
        <end position="59"/>
    </location>
</feature>
<evidence type="ECO:0000256" key="1">
    <source>
        <dbReference type="SAM" id="MobiDB-lite"/>
    </source>
</evidence>
<dbReference type="GO" id="GO:0000281">
    <property type="term" value="P:mitotic cytokinesis"/>
    <property type="evidence" value="ECO:0007669"/>
    <property type="project" value="TreeGrafter"/>
</dbReference>
<evidence type="ECO:0000313" key="4">
    <source>
        <dbReference type="Proteomes" id="UP000298663"/>
    </source>
</evidence>
<dbReference type="OrthoDB" id="5971907at2759"/>
<dbReference type="GO" id="GO:0016020">
    <property type="term" value="C:membrane"/>
    <property type="evidence" value="ECO:0007669"/>
    <property type="project" value="InterPro"/>
</dbReference>
<keyword evidence="2" id="KW-0472">Membrane</keyword>
<dbReference type="PANTHER" id="PTHR13041">
    <property type="entry name" value="JTB PROTEIN-RELATED"/>
    <property type="match status" value="1"/>
</dbReference>
<keyword evidence="2" id="KW-0812">Transmembrane</keyword>
<dbReference type="InterPro" id="IPR008657">
    <property type="entry name" value="JTB"/>
</dbReference>
<proteinExistence type="predicted"/>
<dbReference type="GO" id="GO:0005819">
    <property type="term" value="C:spindle"/>
    <property type="evidence" value="ECO:0007669"/>
    <property type="project" value="TreeGrafter"/>
</dbReference>
<gene>
    <name evidence="3" type="ORF">L596_020232</name>
</gene>
<dbReference type="GO" id="GO:0030496">
    <property type="term" value="C:midbody"/>
    <property type="evidence" value="ECO:0007669"/>
    <property type="project" value="TreeGrafter"/>
</dbReference>
<evidence type="ECO:0000256" key="2">
    <source>
        <dbReference type="SAM" id="Phobius"/>
    </source>
</evidence>
<protein>
    <recommendedName>
        <fullName evidence="5">Jumping translocation breakpoint protein</fullName>
    </recommendedName>
</protein>
<dbReference type="GO" id="GO:0005813">
    <property type="term" value="C:centrosome"/>
    <property type="evidence" value="ECO:0007669"/>
    <property type="project" value="TreeGrafter"/>
</dbReference>
<comment type="caution">
    <text evidence="3">The sequence shown here is derived from an EMBL/GenBank/DDBJ whole genome shotgun (WGS) entry which is preliminary data.</text>
</comment>
<sequence length="182" mass="20329">MIETCSPKRMVSLIAGLLFLTTVIFLLEEYVEESDADAYVMKGRTDWKSSTVGKERSKNEGSSPAPVQVQPQKGVQINRDLIDAECYLVEPVTLLEGCVPCSTFEKNAIKAAHCTQTGLYDKLNCTDTGKLGLRPCFPNAKSRFNLFFLAMVCLAGVTYASVYWRQGILDGHHYTRIQNFMN</sequence>
<dbReference type="Gene3D" id="3.30.720.220">
    <property type="match status" value="1"/>
</dbReference>
<dbReference type="Pfam" id="PF05439">
    <property type="entry name" value="JTB"/>
    <property type="match status" value="1"/>
</dbReference>
<accession>A0A4U5MT44</accession>